<dbReference type="InterPro" id="IPR017871">
    <property type="entry name" value="ABC_transporter-like_CS"/>
</dbReference>
<evidence type="ECO:0000256" key="7">
    <source>
        <dbReference type="ARBA" id="ARBA00023136"/>
    </source>
</evidence>
<dbReference type="KEGG" id="amyt:AMYT_0717"/>
<dbReference type="Gene3D" id="3.40.50.300">
    <property type="entry name" value="P-loop containing nucleotide triphosphate hydrolases"/>
    <property type="match status" value="1"/>
</dbReference>
<dbReference type="RefSeq" id="WP_114841185.1">
    <property type="nucleotide sequence ID" value="NZ_CP031219.1"/>
</dbReference>
<dbReference type="InterPro" id="IPR003439">
    <property type="entry name" value="ABC_transporter-like_ATP-bd"/>
</dbReference>
<dbReference type="PANTHER" id="PTHR43297:SF2">
    <property type="entry name" value="DIPEPTIDE TRANSPORT ATP-BINDING PROTEIN DPPD"/>
    <property type="match status" value="1"/>
</dbReference>
<comment type="caution">
    <text evidence="9">The sequence shown here is derived from an EMBL/GenBank/DDBJ whole genome shotgun (WGS) entry which is preliminary data.</text>
</comment>
<reference evidence="9 10" key="1">
    <citation type="submission" date="2017-09" db="EMBL/GenBank/DDBJ databases">
        <title>Genomics of the genus Arcobacter.</title>
        <authorList>
            <person name="Perez-Cataluna A."/>
            <person name="Figueras M.J."/>
            <person name="Salas-Masso N."/>
        </authorList>
    </citation>
    <scope>NUCLEOTIDE SEQUENCE [LARGE SCALE GENOMIC DNA]</scope>
    <source>
        <strain evidence="9 10">CECT 7386</strain>
    </source>
</reference>
<keyword evidence="10" id="KW-1185">Reference proteome</keyword>
<keyword evidence="5" id="KW-0547">Nucleotide-binding</keyword>
<dbReference type="InterPro" id="IPR050388">
    <property type="entry name" value="ABC_Ni/Peptide_Import"/>
</dbReference>
<sequence length="254" mass="28598">MSFLVIKNLNITNKKLLLLENINFELKKGEVLGIIGESGSGKSLLCKTILNLTPSNLNAKGNILLEKQEILNSSCNIRGKKIAVILQEAINAFDPMYKIGAQILESLEEKNKKKAKEIALSWLEKMDIKDSKKVFESYPNELSGGQLQRVMIAIALAQDTPLIIADEPTSSLDVITQRKLLEIFKNLKNKTLIFISHDLALVSKLANKILVIKKGKSIEYNQCETIFNNPQSEYTKHLIKTRKELSQRFLSCLK</sequence>
<dbReference type="PROSITE" id="PS00211">
    <property type="entry name" value="ABC_TRANSPORTER_1"/>
    <property type="match status" value="1"/>
</dbReference>
<evidence type="ECO:0000256" key="2">
    <source>
        <dbReference type="ARBA" id="ARBA00005417"/>
    </source>
</evidence>
<feature type="domain" description="ABC transporter" evidence="8">
    <location>
        <begin position="4"/>
        <end position="239"/>
    </location>
</feature>
<evidence type="ECO:0000313" key="10">
    <source>
        <dbReference type="Proteomes" id="UP000290092"/>
    </source>
</evidence>
<comment type="similarity">
    <text evidence="2">Belongs to the ABC transporter superfamily.</text>
</comment>
<evidence type="ECO:0000256" key="3">
    <source>
        <dbReference type="ARBA" id="ARBA00022448"/>
    </source>
</evidence>
<dbReference type="Pfam" id="PF00005">
    <property type="entry name" value="ABC_tran"/>
    <property type="match status" value="1"/>
</dbReference>
<dbReference type="InterPro" id="IPR027417">
    <property type="entry name" value="P-loop_NTPase"/>
</dbReference>
<keyword evidence="6 9" id="KW-0067">ATP-binding</keyword>
<protein>
    <submittedName>
        <fullName evidence="9">Nickel import ATP-binding protein NikD</fullName>
    </submittedName>
</protein>
<name>A0AAX2AHQ4_9BACT</name>
<dbReference type="EMBL" id="NXID01000006">
    <property type="protein sequence ID" value="RXK16532.1"/>
    <property type="molecule type" value="Genomic_DNA"/>
</dbReference>
<keyword evidence="4" id="KW-1003">Cell membrane</keyword>
<proteinExistence type="inferred from homology"/>
<dbReference type="SMART" id="SM00382">
    <property type="entry name" value="AAA"/>
    <property type="match status" value="1"/>
</dbReference>
<comment type="subcellular location">
    <subcellularLocation>
        <location evidence="1">Cell inner membrane</location>
        <topology evidence="1">Peripheral membrane protein</topology>
    </subcellularLocation>
</comment>
<dbReference type="Proteomes" id="UP000290092">
    <property type="component" value="Unassembled WGS sequence"/>
</dbReference>
<dbReference type="GO" id="GO:0005524">
    <property type="term" value="F:ATP binding"/>
    <property type="evidence" value="ECO:0007669"/>
    <property type="project" value="UniProtKB-KW"/>
</dbReference>
<dbReference type="PROSITE" id="PS50893">
    <property type="entry name" value="ABC_TRANSPORTER_2"/>
    <property type="match status" value="1"/>
</dbReference>
<dbReference type="PANTHER" id="PTHR43297">
    <property type="entry name" value="OLIGOPEPTIDE TRANSPORT ATP-BINDING PROTEIN APPD"/>
    <property type="match status" value="1"/>
</dbReference>
<dbReference type="CDD" id="cd03257">
    <property type="entry name" value="ABC_NikE_OppD_transporters"/>
    <property type="match status" value="1"/>
</dbReference>
<organism evidence="9 10">
    <name type="scientific">Malaciobacter mytili LMG 24559</name>
    <dbReference type="NCBI Taxonomy" id="1032238"/>
    <lineage>
        <taxon>Bacteria</taxon>
        <taxon>Pseudomonadati</taxon>
        <taxon>Campylobacterota</taxon>
        <taxon>Epsilonproteobacteria</taxon>
        <taxon>Campylobacterales</taxon>
        <taxon>Arcobacteraceae</taxon>
        <taxon>Malaciobacter</taxon>
    </lineage>
</organism>
<dbReference type="AlphaFoldDB" id="A0AAX2AHQ4"/>
<dbReference type="GO" id="GO:0005886">
    <property type="term" value="C:plasma membrane"/>
    <property type="evidence" value="ECO:0007669"/>
    <property type="project" value="UniProtKB-SubCell"/>
</dbReference>
<evidence type="ECO:0000256" key="4">
    <source>
        <dbReference type="ARBA" id="ARBA00022475"/>
    </source>
</evidence>
<gene>
    <name evidence="9" type="ORF">CP985_02995</name>
</gene>
<keyword evidence="7" id="KW-0472">Membrane</keyword>
<dbReference type="SUPFAM" id="SSF52540">
    <property type="entry name" value="P-loop containing nucleoside triphosphate hydrolases"/>
    <property type="match status" value="1"/>
</dbReference>
<evidence type="ECO:0000313" key="9">
    <source>
        <dbReference type="EMBL" id="RXK16532.1"/>
    </source>
</evidence>
<dbReference type="InterPro" id="IPR003593">
    <property type="entry name" value="AAA+_ATPase"/>
</dbReference>
<accession>A0AAX2AHQ4</accession>
<evidence type="ECO:0000256" key="6">
    <source>
        <dbReference type="ARBA" id="ARBA00022840"/>
    </source>
</evidence>
<keyword evidence="3" id="KW-0813">Transport</keyword>
<evidence type="ECO:0000256" key="5">
    <source>
        <dbReference type="ARBA" id="ARBA00022741"/>
    </source>
</evidence>
<evidence type="ECO:0000259" key="8">
    <source>
        <dbReference type="PROSITE" id="PS50893"/>
    </source>
</evidence>
<evidence type="ECO:0000256" key="1">
    <source>
        <dbReference type="ARBA" id="ARBA00004417"/>
    </source>
</evidence>
<dbReference type="GO" id="GO:0016887">
    <property type="term" value="F:ATP hydrolysis activity"/>
    <property type="evidence" value="ECO:0007669"/>
    <property type="project" value="InterPro"/>
</dbReference>